<evidence type="ECO:0000256" key="5">
    <source>
        <dbReference type="ARBA" id="ARBA00023136"/>
    </source>
</evidence>
<keyword evidence="4 7" id="KW-0812">Transmembrane</keyword>
<feature type="domain" description="TonB-dependent receptor plug" evidence="10">
    <location>
        <begin position="142"/>
        <end position="230"/>
    </location>
</feature>
<evidence type="ECO:0000313" key="13">
    <source>
        <dbReference type="Proteomes" id="UP001338309"/>
    </source>
</evidence>
<dbReference type="InterPro" id="IPR041700">
    <property type="entry name" value="OMP_b-brl_3"/>
</dbReference>
<feature type="chain" id="PRO_5046616838" evidence="9">
    <location>
        <begin position="29"/>
        <end position="814"/>
    </location>
</feature>
<dbReference type="Pfam" id="PF07715">
    <property type="entry name" value="Plug"/>
    <property type="match status" value="1"/>
</dbReference>
<dbReference type="SUPFAM" id="SSF49464">
    <property type="entry name" value="Carboxypeptidase regulatory domain-like"/>
    <property type="match status" value="1"/>
</dbReference>
<dbReference type="SUPFAM" id="SSF56935">
    <property type="entry name" value="Porins"/>
    <property type="match status" value="1"/>
</dbReference>
<keyword evidence="3 7" id="KW-1134">Transmembrane beta strand</keyword>
<keyword evidence="2 7" id="KW-0813">Transport</keyword>
<dbReference type="Gene3D" id="2.170.130.10">
    <property type="entry name" value="TonB-dependent receptor, plug domain"/>
    <property type="match status" value="1"/>
</dbReference>
<evidence type="ECO:0000256" key="2">
    <source>
        <dbReference type="ARBA" id="ARBA00022448"/>
    </source>
</evidence>
<evidence type="ECO:0000259" key="10">
    <source>
        <dbReference type="Pfam" id="PF07715"/>
    </source>
</evidence>
<keyword evidence="6 7" id="KW-0998">Cell outer membrane</keyword>
<sequence length="814" mass="91594">MKVNLTYTNLRLVLTILLSNAACFISWAQSTGTISGTVKSGTIAVEFVNVYLTLESDSSQIVSGEITDSLGNFTLNNLPFASYTLNFQMVGYVKKQLPLSLSSARSLIDMGEIQMQEDDQLLSGVEVTAMREMIQKTEEGFVVSASDNLTQIGGTAADLLRNMPGVLVGSDGGITLRGKSPLTLINGRVSGITGVDRSAQLDRIPASSIDRIEIINNPSAKYDADAEGGVINIILKKNEDEGTNGALAVGAGVGDRYRLNFSTLLNHKTDKWNFGLAYDNWYTTRTRSVKGDRINYELADDYYLTQRRFDERLIFYQNAKVTVDHQINEKNSLSMEALFAFPGEDNSETLTNNSQTSEGNFSGRNLRHSNEIRRSRALDFSLRYSKRFDDPEKSLLFTLSNTFGNDRENTDISSQNLSEQDDPQSDIFLQRTHLYQKTNLFNLGGDYIQPLGSKGLLETGYKGIIRYLNADYERANQENGEFVIDSLNTNIFIFNEQIHAVYAQYSGFIGSEQQARWKYNVGLRAEQVWNTGETPDGSTDFRNDYFNLFPSASISFFTPKQNSLKLSYGRRINRPGLGQLSPFTDITDSLNQRSGNPYLKPELIHSMDLTYDYNISRLSLSLSSFYRIRNNAIFPFTTLDENGVAFTQPMNFGNARTYGAELIATYSPFPFWNLNFSFSAFEQLIEENESTVELLVQQTSWYSKLINNFSLSPTSKLQLIANYTSPTAIPQGESVAVYFIDLGFQQNIWKGKGRLGLTVTDIFDTQEYGFITSDDNFDFSRVFKLDTRAVMLTLGYTFGGSFREKLMENRFRND</sequence>
<dbReference type="PANTHER" id="PTHR40980:SF4">
    <property type="entry name" value="TONB-DEPENDENT RECEPTOR-LIKE BETA-BARREL DOMAIN-CONTAINING PROTEIN"/>
    <property type="match status" value="1"/>
</dbReference>
<comment type="subcellular location">
    <subcellularLocation>
        <location evidence="1 7">Cell outer membrane</location>
        <topology evidence="1 7">Multi-pass membrane protein</topology>
    </subcellularLocation>
</comment>
<dbReference type="Proteomes" id="UP001338309">
    <property type="component" value="Unassembled WGS sequence"/>
</dbReference>
<name>A0ABQ6PLP0_9BACT</name>
<evidence type="ECO:0000313" key="12">
    <source>
        <dbReference type="EMBL" id="GMQ28088.1"/>
    </source>
</evidence>
<evidence type="ECO:0000256" key="1">
    <source>
        <dbReference type="ARBA" id="ARBA00004571"/>
    </source>
</evidence>
<dbReference type="PROSITE" id="PS52016">
    <property type="entry name" value="TONB_DEPENDENT_REC_3"/>
    <property type="match status" value="1"/>
</dbReference>
<reference evidence="12 13" key="1">
    <citation type="submission" date="2023-08" db="EMBL/GenBank/DDBJ databases">
        <title>Draft genome sequence of Algoriphagus confluentis.</title>
        <authorList>
            <person name="Takatani N."/>
            <person name="Hosokawa M."/>
            <person name="Sawabe T."/>
        </authorList>
    </citation>
    <scope>NUCLEOTIDE SEQUENCE [LARGE SCALE GENOMIC DNA]</scope>
    <source>
        <strain evidence="12 13">NBRC 111222</strain>
    </source>
</reference>
<organism evidence="12 13">
    <name type="scientific">Algoriphagus confluentis</name>
    <dbReference type="NCBI Taxonomy" id="1697556"/>
    <lineage>
        <taxon>Bacteria</taxon>
        <taxon>Pseudomonadati</taxon>
        <taxon>Bacteroidota</taxon>
        <taxon>Cytophagia</taxon>
        <taxon>Cytophagales</taxon>
        <taxon>Cyclobacteriaceae</taxon>
        <taxon>Algoriphagus</taxon>
    </lineage>
</organism>
<keyword evidence="13" id="KW-1185">Reference proteome</keyword>
<feature type="compositionally biased region" description="Polar residues" evidence="8">
    <location>
        <begin position="348"/>
        <end position="363"/>
    </location>
</feature>
<feature type="domain" description="Outer membrane protein beta-barrel" evidence="11">
    <location>
        <begin position="386"/>
        <end position="796"/>
    </location>
</feature>
<evidence type="ECO:0000256" key="6">
    <source>
        <dbReference type="ARBA" id="ARBA00023237"/>
    </source>
</evidence>
<evidence type="ECO:0000256" key="8">
    <source>
        <dbReference type="SAM" id="MobiDB-lite"/>
    </source>
</evidence>
<comment type="similarity">
    <text evidence="7">Belongs to the TonB-dependent receptor family.</text>
</comment>
<comment type="caution">
    <text evidence="12">The sequence shown here is derived from an EMBL/GenBank/DDBJ whole genome shotgun (WGS) entry which is preliminary data.</text>
</comment>
<keyword evidence="5 7" id="KW-0472">Membrane</keyword>
<gene>
    <name evidence="12" type="ORF">Aconfl_07310</name>
</gene>
<dbReference type="RefSeq" id="WP_338222881.1">
    <property type="nucleotide sequence ID" value="NZ_BTPD01000002.1"/>
</dbReference>
<evidence type="ECO:0000256" key="9">
    <source>
        <dbReference type="SAM" id="SignalP"/>
    </source>
</evidence>
<dbReference type="Gene3D" id="2.40.170.20">
    <property type="entry name" value="TonB-dependent receptor, beta-barrel domain"/>
    <property type="match status" value="1"/>
</dbReference>
<evidence type="ECO:0000256" key="4">
    <source>
        <dbReference type="ARBA" id="ARBA00022692"/>
    </source>
</evidence>
<keyword evidence="9" id="KW-0732">Signal</keyword>
<dbReference type="Pfam" id="PF13715">
    <property type="entry name" value="CarbopepD_reg_2"/>
    <property type="match status" value="1"/>
</dbReference>
<feature type="signal peptide" evidence="9">
    <location>
        <begin position="1"/>
        <end position="28"/>
    </location>
</feature>
<dbReference type="Pfam" id="PF14905">
    <property type="entry name" value="OMP_b-brl_3"/>
    <property type="match status" value="1"/>
</dbReference>
<accession>A0ABQ6PLP0</accession>
<evidence type="ECO:0000259" key="11">
    <source>
        <dbReference type="Pfam" id="PF14905"/>
    </source>
</evidence>
<feature type="region of interest" description="Disordered" evidence="8">
    <location>
        <begin position="346"/>
        <end position="365"/>
    </location>
</feature>
<dbReference type="InterPro" id="IPR008969">
    <property type="entry name" value="CarboxyPept-like_regulatory"/>
</dbReference>
<proteinExistence type="inferred from homology"/>
<dbReference type="InterPro" id="IPR039426">
    <property type="entry name" value="TonB-dep_rcpt-like"/>
</dbReference>
<dbReference type="InterPro" id="IPR012910">
    <property type="entry name" value="Plug_dom"/>
</dbReference>
<dbReference type="EMBL" id="BTPD01000002">
    <property type="protein sequence ID" value="GMQ28088.1"/>
    <property type="molecule type" value="Genomic_DNA"/>
</dbReference>
<evidence type="ECO:0000256" key="3">
    <source>
        <dbReference type="ARBA" id="ARBA00022452"/>
    </source>
</evidence>
<dbReference type="InterPro" id="IPR037066">
    <property type="entry name" value="Plug_dom_sf"/>
</dbReference>
<dbReference type="InterPro" id="IPR036942">
    <property type="entry name" value="Beta-barrel_TonB_sf"/>
</dbReference>
<dbReference type="PANTHER" id="PTHR40980">
    <property type="entry name" value="PLUG DOMAIN-CONTAINING PROTEIN"/>
    <property type="match status" value="1"/>
</dbReference>
<evidence type="ECO:0000256" key="7">
    <source>
        <dbReference type="PROSITE-ProRule" id="PRU01360"/>
    </source>
</evidence>
<dbReference type="Gene3D" id="2.60.40.1120">
    <property type="entry name" value="Carboxypeptidase-like, regulatory domain"/>
    <property type="match status" value="1"/>
</dbReference>
<protein>
    <submittedName>
        <fullName evidence="12">Outer membrane beta-barrel family protein</fullName>
    </submittedName>
</protein>